<accession>A0A9P1ME46</accession>
<evidence type="ECO:0000313" key="4">
    <source>
        <dbReference type="Proteomes" id="UP000838763"/>
    </source>
</evidence>
<proteinExistence type="predicted"/>
<reference evidence="3" key="1">
    <citation type="submission" date="2022-11" db="EMBL/GenBank/DDBJ databases">
        <authorList>
            <person name="Scott C."/>
            <person name="Bruce N."/>
        </authorList>
    </citation>
    <scope>NUCLEOTIDE SEQUENCE</scope>
</reference>
<dbReference type="Pfam" id="PF24840">
    <property type="entry name" value="NTF2_SigF"/>
    <property type="match status" value="1"/>
</dbReference>
<dbReference type="AlphaFoldDB" id="A0A9P1ME46"/>
<dbReference type="Proteomes" id="UP000838763">
    <property type="component" value="Unassembled WGS sequence"/>
</dbReference>
<comment type="caution">
    <text evidence="3">The sequence shown here is derived from an EMBL/GenBank/DDBJ whole genome shotgun (WGS) entry which is preliminary data.</text>
</comment>
<gene>
    <name evidence="3" type="ORF">PPNO1_LOCUS7006</name>
</gene>
<sequence length="570" mass="62646">MAWVLRRPPTWTTIAVLAFVIPVTATTTYLVTLNRRVSKFTSAASGQRHPSLPPYPKREPPFHVTSDDSEWVLAYERAVTEPISLSSLKYPAPSTVPNGPGTTVSPSALLTAYSRAVQVAFSHTPQASLIRGAVQEPEAKRTFDTDFINALPFTVGDTVCGIWRVAHRGATPGVEDRPSERIECVGDPPASYKGERIGVVIVSAVDVVGEDKVVFSNETWMWRKPSAKATLIETTSVSTDKIKMLLSSVACMILAERPDPMALSLLTAHWPFSSMIRPSDLWLPPAHLPSHPTTFNMKFALTIVPLLAGLASAGQILFCNTERCDGSCSFQSPAGNGACRQLGGIKSAKATQVDAGCSFTVYTDSNCSKQATTVGLNHKMENPETDIHHVLHGLCRGSLAEQTATVAKYFVADAAFEHPFCRVPPFAGLSIPGSATLDSRWLVLMIYRWYRILSPRIDFEWIPAASGLLYVNLVQNFAVWFIPFYNAPVRLVTVLTLRAVDSRSLPKEEFADHLTLGQWQPKGRQQDYYQVRDSLRFISLGFGAAFWTGFQVLASATLYLFPNSRVIDYG</sequence>
<keyword evidence="1" id="KW-0812">Transmembrane</keyword>
<dbReference type="InterPro" id="IPR057514">
    <property type="entry name" value="NTF2_SigF"/>
</dbReference>
<name>A0A9P1ME46_9PEZI</name>
<dbReference type="PANTHER" id="PTHR35393">
    <property type="entry name" value="CHROMOSOME 1, WHOLE GENOME SHOTGUN SEQUENCE"/>
    <property type="match status" value="1"/>
</dbReference>
<keyword evidence="1" id="KW-1133">Transmembrane helix</keyword>
<evidence type="ECO:0000313" key="3">
    <source>
        <dbReference type="EMBL" id="CAI4217393.1"/>
    </source>
</evidence>
<dbReference type="PANTHER" id="PTHR35393:SF1">
    <property type="entry name" value="SNOAL-LIKE DOMAIN-CONTAINING PROTEIN"/>
    <property type="match status" value="1"/>
</dbReference>
<evidence type="ECO:0000256" key="1">
    <source>
        <dbReference type="SAM" id="Phobius"/>
    </source>
</evidence>
<evidence type="ECO:0000259" key="2">
    <source>
        <dbReference type="Pfam" id="PF24840"/>
    </source>
</evidence>
<feature type="domain" description="SigF-like NTF2-like" evidence="2">
    <location>
        <begin position="380"/>
        <end position="501"/>
    </location>
</feature>
<feature type="transmembrane region" description="Helical" evidence="1">
    <location>
        <begin position="537"/>
        <end position="561"/>
    </location>
</feature>
<dbReference type="EMBL" id="CALLCH030000016">
    <property type="protein sequence ID" value="CAI4217393.1"/>
    <property type="molecule type" value="Genomic_DNA"/>
</dbReference>
<dbReference type="OrthoDB" id="2344312at2759"/>
<keyword evidence="1" id="KW-0472">Membrane</keyword>
<organism evidence="3 4">
    <name type="scientific">Parascedosporium putredinis</name>
    <dbReference type="NCBI Taxonomy" id="1442378"/>
    <lineage>
        <taxon>Eukaryota</taxon>
        <taxon>Fungi</taxon>
        <taxon>Dikarya</taxon>
        <taxon>Ascomycota</taxon>
        <taxon>Pezizomycotina</taxon>
        <taxon>Sordariomycetes</taxon>
        <taxon>Hypocreomycetidae</taxon>
        <taxon>Microascales</taxon>
        <taxon>Microascaceae</taxon>
        <taxon>Parascedosporium</taxon>
    </lineage>
</organism>
<protein>
    <recommendedName>
        <fullName evidence="2">SigF-like NTF2-like domain-containing protein</fullName>
    </recommendedName>
</protein>
<keyword evidence="4" id="KW-1185">Reference proteome</keyword>